<evidence type="ECO:0000256" key="8">
    <source>
        <dbReference type="ARBA" id="ARBA00023195"/>
    </source>
</evidence>
<dbReference type="PANTHER" id="PTHR30349:SF64">
    <property type="entry name" value="PROPHAGE INTEGRASE INTD-RELATED"/>
    <property type="match status" value="1"/>
</dbReference>
<reference evidence="12" key="1">
    <citation type="journal article" date="2021" name="Proc. Natl. Acad. Sci. U.S.A.">
        <title>A Catalog of Tens of Thousands of Viruses from Human Metagenomes Reveals Hidden Associations with Chronic Diseases.</title>
        <authorList>
            <person name="Tisza M.J."/>
            <person name="Buck C.B."/>
        </authorList>
    </citation>
    <scope>NUCLEOTIDE SEQUENCE</scope>
    <source>
        <strain evidence="12">Ct9zP9</strain>
    </source>
</reference>
<dbReference type="InterPro" id="IPR013762">
    <property type="entry name" value="Integrase-like_cat_sf"/>
</dbReference>
<dbReference type="InterPro" id="IPR044068">
    <property type="entry name" value="CB"/>
</dbReference>
<sequence length="411" mass="47353">MKGGTRKRGKTWSYYFDTAQVGGKRKKIEKGGFRTKKEAETALAKAIAEYENSGQVFQPSTISVSDYLDFWYEQYCKMNLTENTQQTYATLIHRHLKPQFGAYYLKSLQAAAIQEYINQLKAQGYSKATIRSIFVVLSTAIDYAVQPLQYVRENPCRFVKIGTVAKPVRERIVLTDAEFDRIRKRFPVGSRYYIPLMIGWNCGLRINECFALTWDDVDFENCTLSVERQLIRRNINGNLGFSLKEPKYNSKRKIKFGESLYRILKAEKNRQLKNELKYGEFYTVYQLVDFTDEKGAPRQRIVGAQKILSTGARRINFICIDENGELTTKNSFAYCQRVIRQELGINFDYHSLRHTHATKLIEAGANVKAVQQRLGHKNIVTTMNTYVHHTDEMAQTAADLFESVVNGLPPK</sequence>
<name>A0A8S5SH67_9CAUD</name>
<evidence type="ECO:0000259" key="10">
    <source>
        <dbReference type="PROSITE" id="PS51898"/>
    </source>
</evidence>
<keyword evidence="5" id="KW-0229">DNA integration</keyword>
<dbReference type="InterPro" id="IPR010998">
    <property type="entry name" value="Integrase_recombinase_N"/>
</dbReference>
<accession>A0A8S5SH67</accession>
<dbReference type="GO" id="GO:0016740">
    <property type="term" value="F:transferase activity"/>
    <property type="evidence" value="ECO:0007669"/>
    <property type="project" value="UniProtKB-KW"/>
</dbReference>
<feature type="domain" description="Tyr recombinase" evidence="10">
    <location>
        <begin position="169"/>
        <end position="399"/>
    </location>
</feature>
<evidence type="ECO:0000259" key="11">
    <source>
        <dbReference type="PROSITE" id="PS51900"/>
    </source>
</evidence>
<dbReference type="Pfam" id="PF00589">
    <property type="entry name" value="Phage_integrase"/>
    <property type="match status" value="1"/>
</dbReference>
<evidence type="ECO:0000256" key="6">
    <source>
        <dbReference type="ARBA" id="ARBA00023125"/>
    </source>
</evidence>
<dbReference type="Pfam" id="PF14659">
    <property type="entry name" value="Phage_int_SAM_3"/>
    <property type="match status" value="1"/>
</dbReference>
<dbReference type="GO" id="GO:0075713">
    <property type="term" value="P:establishment of integrated proviral latency"/>
    <property type="evidence" value="ECO:0007669"/>
    <property type="project" value="UniProtKB-KW"/>
</dbReference>
<evidence type="ECO:0000256" key="3">
    <source>
        <dbReference type="ARBA" id="ARBA00022679"/>
    </source>
</evidence>
<dbReference type="InterPro" id="IPR011010">
    <property type="entry name" value="DNA_brk_join_enz"/>
</dbReference>
<dbReference type="GO" id="GO:0016787">
    <property type="term" value="F:hydrolase activity"/>
    <property type="evidence" value="ECO:0007669"/>
    <property type="project" value="UniProtKB-KW"/>
</dbReference>
<keyword evidence="8" id="KW-1179">Viral genome integration</keyword>
<keyword evidence="4" id="KW-0378">Hydrolase</keyword>
<dbReference type="GO" id="GO:0006310">
    <property type="term" value="P:DNA recombination"/>
    <property type="evidence" value="ECO:0007669"/>
    <property type="project" value="UniProtKB-KW"/>
</dbReference>
<comment type="similarity">
    <text evidence="1">Belongs to the 'phage' integrase family.</text>
</comment>
<dbReference type="PANTHER" id="PTHR30349">
    <property type="entry name" value="PHAGE INTEGRASE-RELATED"/>
    <property type="match status" value="1"/>
</dbReference>
<dbReference type="PROSITE" id="PS51898">
    <property type="entry name" value="TYR_RECOMBINASE"/>
    <property type="match status" value="1"/>
</dbReference>
<keyword evidence="6 9" id="KW-0238">DNA-binding</keyword>
<evidence type="ECO:0000256" key="4">
    <source>
        <dbReference type="ARBA" id="ARBA00022801"/>
    </source>
</evidence>
<keyword evidence="7" id="KW-0233">DNA recombination</keyword>
<feature type="domain" description="Core-binding (CB)" evidence="11">
    <location>
        <begin position="62"/>
        <end position="145"/>
    </location>
</feature>
<dbReference type="EMBL" id="BK032593">
    <property type="protein sequence ID" value="DAF50179.1"/>
    <property type="molecule type" value="Genomic_DNA"/>
</dbReference>
<dbReference type="Gene3D" id="1.10.150.130">
    <property type="match status" value="1"/>
</dbReference>
<evidence type="ECO:0000256" key="2">
    <source>
        <dbReference type="ARBA" id="ARBA00016082"/>
    </source>
</evidence>
<dbReference type="CDD" id="cd01189">
    <property type="entry name" value="INT_ICEBs1_C_like"/>
    <property type="match status" value="1"/>
</dbReference>
<evidence type="ECO:0000256" key="7">
    <source>
        <dbReference type="ARBA" id="ARBA00023172"/>
    </source>
</evidence>
<keyword evidence="8" id="KW-1160">Virus entry into host cell</keyword>
<dbReference type="PROSITE" id="PS51900">
    <property type="entry name" value="CB"/>
    <property type="match status" value="1"/>
</dbReference>
<dbReference type="InterPro" id="IPR028259">
    <property type="entry name" value="AP2-like_int_N"/>
</dbReference>
<dbReference type="Pfam" id="PF14657">
    <property type="entry name" value="Arm-DNA-bind_4"/>
    <property type="match status" value="1"/>
</dbReference>
<protein>
    <recommendedName>
        <fullName evidence="2">Integrase</fullName>
    </recommendedName>
</protein>
<evidence type="ECO:0000256" key="1">
    <source>
        <dbReference type="ARBA" id="ARBA00008857"/>
    </source>
</evidence>
<dbReference type="SUPFAM" id="SSF56349">
    <property type="entry name" value="DNA breaking-rejoining enzymes"/>
    <property type="match status" value="1"/>
</dbReference>
<dbReference type="GO" id="GO:0003677">
    <property type="term" value="F:DNA binding"/>
    <property type="evidence" value="ECO:0007669"/>
    <property type="project" value="UniProtKB-UniRule"/>
</dbReference>
<evidence type="ECO:0000313" key="12">
    <source>
        <dbReference type="EMBL" id="DAF50179.1"/>
    </source>
</evidence>
<keyword evidence="3" id="KW-0808">Transferase</keyword>
<dbReference type="Gene3D" id="1.10.443.10">
    <property type="entry name" value="Intergrase catalytic core"/>
    <property type="match status" value="1"/>
</dbReference>
<evidence type="ECO:0000256" key="5">
    <source>
        <dbReference type="ARBA" id="ARBA00022908"/>
    </source>
</evidence>
<dbReference type="InterPro" id="IPR050090">
    <property type="entry name" value="Tyrosine_recombinase_XerCD"/>
</dbReference>
<proteinExistence type="inferred from homology"/>
<dbReference type="InterPro" id="IPR004107">
    <property type="entry name" value="Integrase_SAM-like_N"/>
</dbReference>
<dbReference type="GO" id="GO:0044826">
    <property type="term" value="P:viral genome integration into host DNA"/>
    <property type="evidence" value="ECO:0007669"/>
    <property type="project" value="UniProtKB-KW"/>
</dbReference>
<organism evidence="12">
    <name type="scientific">Siphoviridae sp. ct9zP9</name>
    <dbReference type="NCBI Taxonomy" id="2827795"/>
    <lineage>
        <taxon>Viruses</taxon>
        <taxon>Duplodnaviria</taxon>
        <taxon>Heunggongvirae</taxon>
        <taxon>Uroviricota</taxon>
        <taxon>Caudoviricetes</taxon>
    </lineage>
</organism>
<dbReference type="InterPro" id="IPR002104">
    <property type="entry name" value="Integrase_catalytic"/>
</dbReference>
<evidence type="ECO:0000256" key="9">
    <source>
        <dbReference type="PROSITE-ProRule" id="PRU01248"/>
    </source>
</evidence>
<dbReference type="GO" id="GO:0015074">
    <property type="term" value="P:DNA integration"/>
    <property type="evidence" value="ECO:0007669"/>
    <property type="project" value="UniProtKB-KW"/>
</dbReference>